<dbReference type="PANTHER" id="PTHR10583:SF4">
    <property type="entry name" value="SECRETOGRANIN-1"/>
    <property type="match status" value="1"/>
</dbReference>
<dbReference type="GO" id="GO:0005615">
    <property type="term" value="C:extracellular space"/>
    <property type="evidence" value="ECO:0007669"/>
    <property type="project" value="TreeGrafter"/>
</dbReference>
<feature type="non-terminal residue" evidence="13">
    <location>
        <position position="1"/>
    </location>
</feature>
<keyword evidence="4" id="KW-0597">Phosphoprotein</keyword>
<proteinExistence type="inferred from homology"/>
<keyword evidence="12" id="KW-1133">Transmembrane helix</keyword>
<evidence type="ECO:0000256" key="5">
    <source>
        <dbReference type="ARBA" id="ARBA00022641"/>
    </source>
</evidence>
<evidence type="ECO:0000256" key="3">
    <source>
        <dbReference type="ARBA" id="ARBA00022525"/>
    </source>
</evidence>
<name>A0A9X9PUR1_GULGU</name>
<dbReference type="Pfam" id="PF01271">
    <property type="entry name" value="Granin"/>
    <property type="match status" value="1"/>
</dbReference>
<feature type="transmembrane region" description="Helical" evidence="12">
    <location>
        <begin position="42"/>
        <end position="61"/>
    </location>
</feature>
<dbReference type="Proteomes" id="UP000269945">
    <property type="component" value="Unassembled WGS sequence"/>
</dbReference>
<dbReference type="EMBL" id="CYRY02002313">
    <property type="protein sequence ID" value="VCW66992.1"/>
    <property type="molecule type" value="Genomic_DNA"/>
</dbReference>
<accession>A0A9X9PUR1</accession>
<comment type="caution">
    <text evidence="13">The sequence shown here is derived from an EMBL/GenBank/DDBJ whole genome shotgun (WGS) entry which is preliminary data.</text>
</comment>
<evidence type="ECO:0000256" key="9">
    <source>
        <dbReference type="ARBA" id="ARBA00039221"/>
    </source>
</evidence>
<dbReference type="PRINTS" id="PR00659">
    <property type="entry name" value="CHROMOGRANIN"/>
</dbReference>
<dbReference type="PANTHER" id="PTHR10583">
    <property type="entry name" value="CHROMOGRANIN"/>
    <property type="match status" value="1"/>
</dbReference>
<evidence type="ECO:0000313" key="13">
    <source>
        <dbReference type="EMBL" id="VCW66992.1"/>
    </source>
</evidence>
<dbReference type="InterPro" id="IPR001990">
    <property type="entry name" value="Granin"/>
</dbReference>
<evidence type="ECO:0000256" key="11">
    <source>
        <dbReference type="ARBA" id="ARBA00044763"/>
    </source>
</evidence>
<protein>
    <recommendedName>
        <fullName evidence="9">Secretogranin-1</fullName>
    </recommendedName>
    <alternativeName>
        <fullName evidence="10">Chromogranin-B</fullName>
    </alternativeName>
</protein>
<evidence type="ECO:0000256" key="8">
    <source>
        <dbReference type="ARBA" id="ARBA00023180"/>
    </source>
</evidence>
<keyword evidence="14" id="KW-1185">Reference proteome</keyword>
<keyword evidence="5" id="KW-0765">Sulfation</keyword>
<comment type="subcellular location">
    <subcellularLocation>
        <location evidence="1">Secreted</location>
    </subcellularLocation>
</comment>
<keyword evidence="12" id="KW-0812">Transmembrane</keyword>
<organism evidence="13 14">
    <name type="scientific">Gulo gulo</name>
    <name type="common">Wolverine</name>
    <name type="synonym">Gluton</name>
    <dbReference type="NCBI Taxonomy" id="48420"/>
    <lineage>
        <taxon>Eukaryota</taxon>
        <taxon>Metazoa</taxon>
        <taxon>Chordata</taxon>
        <taxon>Craniata</taxon>
        <taxon>Vertebrata</taxon>
        <taxon>Euteleostomi</taxon>
        <taxon>Mammalia</taxon>
        <taxon>Eutheria</taxon>
        <taxon>Laurasiatheria</taxon>
        <taxon>Carnivora</taxon>
        <taxon>Caniformia</taxon>
        <taxon>Musteloidea</taxon>
        <taxon>Mustelidae</taxon>
        <taxon>Guloninae</taxon>
        <taxon>Gulo</taxon>
    </lineage>
</organism>
<dbReference type="InterPro" id="IPR001819">
    <property type="entry name" value="Chromogranin_AB"/>
</dbReference>
<comment type="similarity">
    <text evidence="2">Belongs to the chromogranin/secretogranin protein family.</text>
</comment>
<gene>
    <name evidence="13" type="ORF">BN2614_LOCUS1</name>
</gene>
<evidence type="ECO:0000256" key="2">
    <source>
        <dbReference type="ARBA" id="ARBA00005723"/>
    </source>
</evidence>
<reference evidence="13 14" key="1">
    <citation type="submission" date="2018-10" db="EMBL/GenBank/DDBJ databases">
        <authorList>
            <person name="Ekblom R."/>
            <person name="Jareborg N."/>
        </authorList>
    </citation>
    <scope>NUCLEOTIDE SEQUENCE [LARGE SCALE GENOMIC DNA]</scope>
    <source>
        <tissue evidence="13">Muscle</tissue>
    </source>
</reference>
<keyword evidence="3" id="KW-0964">Secreted</keyword>
<evidence type="ECO:0000256" key="10">
    <source>
        <dbReference type="ARBA" id="ARBA00042410"/>
    </source>
</evidence>
<dbReference type="GO" id="GO:0030141">
    <property type="term" value="C:secretory granule"/>
    <property type="evidence" value="ECO:0007669"/>
    <property type="project" value="InterPro"/>
</dbReference>
<evidence type="ECO:0000256" key="7">
    <source>
        <dbReference type="ARBA" id="ARBA00022974"/>
    </source>
</evidence>
<evidence type="ECO:0000256" key="1">
    <source>
        <dbReference type="ARBA" id="ARBA00004613"/>
    </source>
</evidence>
<keyword evidence="7" id="KW-0654">Proteoglycan</keyword>
<feature type="non-terminal residue" evidence="13">
    <location>
        <position position="92"/>
    </location>
</feature>
<keyword evidence="8" id="KW-0325">Glycoprotein</keyword>
<sequence length="92" mass="9576">DPDPQLLSRSTFISPSARISLTGPAPILFSVQIRASGAMQPAVFLGLLGAAVVAAVSSVPVDNRNHNEEMVTHCIIEVLSNALSKSNAPPIT</sequence>
<keyword evidence="12" id="KW-0472">Membrane</keyword>
<dbReference type="AlphaFoldDB" id="A0A9X9PUR1"/>
<comment type="subunit">
    <text evidence="11">Interacts with ITPR1 in the secretory granules.</text>
</comment>
<evidence type="ECO:0000256" key="4">
    <source>
        <dbReference type="ARBA" id="ARBA00022553"/>
    </source>
</evidence>
<evidence type="ECO:0000256" key="6">
    <source>
        <dbReference type="ARBA" id="ARBA00022685"/>
    </source>
</evidence>
<keyword evidence="6" id="KW-0165">Cleavage on pair of basic residues</keyword>
<evidence type="ECO:0000256" key="12">
    <source>
        <dbReference type="SAM" id="Phobius"/>
    </source>
</evidence>
<evidence type="ECO:0000313" key="14">
    <source>
        <dbReference type="Proteomes" id="UP000269945"/>
    </source>
</evidence>